<accession>A0ABX7Q208</accession>
<dbReference type="EMBL" id="CP071382">
    <property type="protein sequence ID" value="QSV45128.1"/>
    <property type="molecule type" value="Genomic_DNA"/>
</dbReference>
<dbReference type="InterPro" id="IPR005632">
    <property type="entry name" value="Chaperone_Skp"/>
</dbReference>
<keyword evidence="2 4" id="KW-0732">Signal</keyword>
<feature type="chain" id="PRO_5045776871" evidence="4">
    <location>
        <begin position="21"/>
        <end position="191"/>
    </location>
</feature>
<keyword evidence="6" id="KW-1185">Reference proteome</keyword>
<evidence type="ECO:0000256" key="4">
    <source>
        <dbReference type="SAM" id="SignalP"/>
    </source>
</evidence>
<dbReference type="SMART" id="SM00935">
    <property type="entry name" value="OmpH"/>
    <property type="match status" value="1"/>
</dbReference>
<feature type="coiled-coil region" evidence="3">
    <location>
        <begin position="75"/>
        <end position="146"/>
    </location>
</feature>
<reference evidence="5 6" key="1">
    <citation type="submission" date="2021-03" db="EMBL/GenBank/DDBJ databases">
        <title>Geobacter metallireducens gen. nov. sp. nov., a microorganism capable of coupling the complete oxidation of organic compounds to the reduction of iron and other metals.</title>
        <authorList>
            <person name="Li Y."/>
        </authorList>
    </citation>
    <scope>NUCLEOTIDE SEQUENCE [LARGE SCALE GENOMIC DNA]</scope>
    <source>
        <strain evidence="5 6">Jerry-YX</strain>
    </source>
</reference>
<protein>
    <submittedName>
        <fullName evidence="5">OmpH family outer membrane protein</fullName>
    </submittedName>
</protein>
<evidence type="ECO:0000313" key="5">
    <source>
        <dbReference type="EMBL" id="QSV45128.1"/>
    </source>
</evidence>
<dbReference type="SUPFAM" id="SSF111384">
    <property type="entry name" value="OmpH-like"/>
    <property type="match status" value="1"/>
</dbReference>
<dbReference type="PANTHER" id="PTHR35089">
    <property type="entry name" value="CHAPERONE PROTEIN SKP"/>
    <property type="match status" value="1"/>
</dbReference>
<dbReference type="RefSeq" id="WP_207162934.1">
    <property type="nucleotide sequence ID" value="NZ_CP071382.1"/>
</dbReference>
<dbReference type="PANTHER" id="PTHR35089:SF1">
    <property type="entry name" value="CHAPERONE PROTEIN SKP"/>
    <property type="match status" value="1"/>
</dbReference>
<keyword evidence="3" id="KW-0175">Coiled coil</keyword>
<feature type="signal peptide" evidence="4">
    <location>
        <begin position="1"/>
        <end position="20"/>
    </location>
</feature>
<dbReference type="Proteomes" id="UP000663651">
    <property type="component" value="Chromosome"/>
</dbReference>
<evidence type="ECO:0000256" key="3">
    <source>
        <dbReference type="SAM" id="Coils"/>
    </source>
</evidence>
<dbReference type="Pfam" id="PF03938">
    <property type="entry name" value="OmpH"/>
    <property type="match status" value="1"/>
</dbReference>
<comment type="similarity">
    <text evidence="1">Belongs to the Skp family.</text>
</comment>
<evidence type="ECO:0000256" key="1">
    <source>
        <dbReference type="ARBA" id="ARBA00009091"/>
    </source>
</evidence>
<dbReference type="Gene3D" id="3.30.910.20">
    <property type="entry name" value="Skp domain"/>
    <property type="match status" value="1"/>
</dbReference>
<name>A0ABX7Q208_9BACT</name>
<dbReference type="InterPro" id="IPR024930">
    <property type="entry name" value="Skp_dom_sf"/>
</dbReference>
<sequence>MKQLAILALIVCFFSLPAAAEEPAKTEPQATPAPPVAIAAAPSQTQVKIGYVDIAKIAGESAAGKAATAKMKGKNEKYRSQIKNRQKSLENTKRNIESQLPTLSPQQRQAKIKSLEKQVTEFQKYVQDAEKEMRKMEGEFTESILKSIQNAAENYGKTHGFAAIVPKRDLLYLGSMVDVQDVTEDIMKDIR</sequence>
<evidence type="ECO:0000256" key="2">
    <source>
        <dbReference type="ARBA" id="ARBA00022729"/>
    </source>
</evidence>
<gene>
    <name evidence="5" type="ORF">JZM60_13415</name>
</gene>
<evidence type="ECO:0000313" key="6">
    <source>
        <dbReference type="Proteomes" id="UP000663651"/>
    </source>
</evidence>
<proteinExistence type="inferred from homology"/>
<organism evidence="5 6">
    <name type="scientific">Geobacter benzoatilyticus</name>
    <dbReference type="NCBI Taxonomy" id="2815309"/>
    <lineage>
        <taxon>Bacteria</taxon>
        <taxon>Pseudomonadati</taxon>
        <taxon>Thermodesulfobacteriota</taxon>
        <taxon>Desulfuromonadia</taxon>
        <taxon>Geobacterales</taxon>
        <taxon>Geobacteraceae</taxon>
        <taxon>Geobacter</taxon>
    </lineage>
</organism>